<evidence type="ECO:0000313" key="3">
    <source>
        <dbReference type="Proteomes" id="UP000053157"/>
    </source>
</evidence>
<feature type="transmembrane region" description="Helical" evidence="1">
    <location>
        <begin position="43"/>
        <end position="64"/>
    </location>
</feature>
<feature type="transmembrane region" description="Helical" evidence="1">
    <location>
        <begin position="130"/>
        <end position="151"/>
    </location>
</feature>
<keyword evidence="3" id="KW-1185">Reference proteome</keyword>
<dbReference type="EMBL" id="LOPV01000155">
    <property type="protein sequence ID" value="KTG27786.1"/>
    <property type="molecule type" value="Genomic_DNA"/>
</dbReference>
<keyword evidence="1" id="KW-1133">Transmembrane helix</keyword>
<feature type="transmembrane region" description="Helical" evidence="1">
    <location>
        <begin position="208"/>
        <end position="232"/>
    </location>
</feature>
<feature type="transmembrane region" description="Helical" evidence="1">
    <location>
        <begin position="244"/>
        <end position="267"/>
    </location>
</feature>
<protein>
    <recommendedName>
        <fullName evidence="4">DUF63 domain-containing protein</fullName>
    </recommendedName>
</protein>
<evidence type="ECO:0008006" key="4">
    <source>
        <dbReference type="Google" id="ProtNLM"/>
    </source>
</evidence>
<comment type="caution">
    <text evidence="2">The sequence shown here is derived from an EMBL/GenBank/DDBJ whole genome shotgun (WGS) entry which is preliminary data.</text>
</comment>
<dbReference type="PANTHER" id="PTHR40700:SF1">
    <property type="entry name" value="DUF63 DOMAIN-CONTAINING PROTEIN"/>
    <property type="match status" value="1"/>
</dbReference>
<feature type="transmembrane region" description="Helical" evidence="1">
    <location>
        <begin position="163"/>
        <end position="188"/>
    </location>
</feature>
<evidence type="ECO:0000256" key="1">
    <source>
        <dbReference type="SAM" id="Phobius"/>
    </source>
</evidence>
<gene>
    <name evidence="2" type="ORF">AUR66_13160</name>
</gene>
<dbReference type="OrthoDB" id="308209at2157"/>
<feature type="transmembrane region" description="Helical" evidence="1">
    <location>
        <begin position="76"/>
        <end position="92"/>
    </location>
</feature>
<proteinExistence type="predicted"/>
<dbReference type="Proteomes" id="UP000053157">
    <property type="component" value="Unassembled WGS sequence"/>
</dbReference>
<name>A0A0W1SNC4_9EURY</name>
<dbReference type="Pfam" id="PF01889">
    <property type="entry name" value="DUF63"/>
    <property type="match status" value="1"/>
</dbReference>
<feature type="transmembrane region" description="Helical" evidence="1">
    <location>
        <begin position="104"/>
        <end position="124"/>
    </location>
</feature>
<sequence>MAILPEGFALPPLPYLVVLVAGLVGVGVGLVRTRPSVSEGHVLALVPWMVAGSALHVFYVVGLLPPAIDPFAGTPAVYLTVAVLAGATWLGLDAVDAATARNLAIPGVALAVGLVVLALGSALAAGTLSILWPGIAFVVAVLVTPAMWAVLKRIAPESAAAGALGVLAIFGHALDAISTAVGIDVLGFGERTPLSRVILEVSGMLPTADIIGVGWLFVLVKLAVVGLVVWLLADYIHEEPTEGALLLGFVAAVGLGPGVHNLLLFAISGA</sequence>
<dbReference type="RefSeq" id="WP_058571973.1">
    <property type="nucleotide sequence ID" value="NZ_LOPV01000155.1"/>
</dbReference>
<reference evidence="2 3" key="1">
    <citation type="submission" date="2015-12" db="EMBL/GenBank/DDBJ databases">
        <title>Haloferax profundi sp. nov. isolated from the Discovery deep brine-seawater interface in the Red Sea.</title>
        <authorList>
            <person name="Zhang G."/>
            <person name="Stingl U."/>
            <person name="Rashid M."/>
        </authorList>
    </citation>
    <scope>NUCLEOTIDE SEQUENCE [LARGE SCALE GENOMIC DNA]</scope>
    <source>
        <strain evidence="2 3">SB29</strain>
    </source>
</reference>
<organism evidence="2 3">
    <name type="scientific">Haloferax profundi</name>
    <dbReference type="NCBI Taxonomy" id="1544718"/>
    <lineage>
        <taxon>Archaea</taxon>
        <taxon>Methanobacteriati</taxon>
        <taxon>Methanobacteriota</taxon>
        <taxon>Stenosarchaea group</taxon>
        <taxon>Halobacteria</taxon>
        <taxon>Halobacteriales</taxon>
        <taxon>Haloferacaceae</taxon>
        <taxon>Haloferax</taxon>
    </lineage>
</organism>
<accession>A0A0W1SNC4</accession>
<dbReference type="InterPro" id="IPR002749">
    <property type="entry name" value="DUF63"/>
</dbReference>
<evidence type="ECO:0000313" key="2">
    <source>
        <dbReference type="EMBL" id="KTG27786.1"/>
    </source>
</evidence>
<dbReference type="AlphaFoldDB" id="A0A0W1SNC4"/>
<keyword evidence="1" id="KW-0472">Membrane</keyword>
<feature type="transmembrane region" description="Helical" evidence="1">
    <location>
        <begin position="12"/>
        <end position="31"/>
    </location>
</feature>
<dbReference type="PANTHER" id="PTHR40700">
    <property type="entry name" value="HYPOTHETICAL MEMBRANE PROTEIN, CONSERVED, DUF63 FAMILY"/>
    <property type="match status" value="1"/>
</dbReference>
<keyword evidence="1" id="KW-0812">Transmembrane</keyword>